<accession>A0A5M9JUS2</accession>
<reference evidence="2 3" key="1">
    <citation type="submission" date="2019-06" db="EMBL/GenBank/DDBJ databases">
        <title>Genome Sequence of the Brown Rot Fungal Pathogen Monilinia fructicola.</title>
        <authorList>
            <person name="De Miccolis Angelini R.M."/>
            <person name="Landi L."/>
            <person name="Abate D."/>
            <person name="Pollastro S."/>
            <person name="Romanazzi G."/>
            <person name="Faretra F."/>
        </authorList>
    </citation>
    <scope>NUCLEOTIDE SEQUENCE [LARGE SCALE GENOMIC DNA]</scope>
    <source>
        <strain evidence="2 3">Mfrc123</strain>
    </source>
</reference>
<feature type="region of interest" description="Disordered" evidence="1">
    <location>
        <begin position="22"/>
        <end position="47"/>
    </location>
</feature>
<evidence type="ECO:0000313" key="2">
    <source>
        <dbReference type="EMBL" id="KAA8571859.1"/>
    </source>
</evidence>
<sequence>MSSSVDNPQVLAEATAQDVPVYKRKGKAKSTVAPDSGSDSGTGSGIGPADGEVFALSRIFEGIGVTNFRFETEEIDVPHRTTSALENFDFDFRKPARESAAVRGMLAPLLDSCDMIELPTSVLAQAAGADGPSENKKLKVAAVKLDNKDAAQKKPK</sequence>
<organism evidence="2 3">
    <name type="scientific">Monilinia fructicola</name>
    <name type="common">Brown rot fungus</name>
    <name type="synonym">Ciboria fructicola</name>
    <dbReference type="NCBI Taxonomy" id="38448"/>
    <lineage>
        <taxon>Eukaryota</taxon>
        <taxon>Fungi</taxon>
        <taxon>Dikarya</taxon>
        <taxon>Ascomycota</taxon>
        <taxon>Pezizomycotina</taxon>
        <taxon>Leotiomycetes</taxon>
        <taxon>Helotiales</taxon>
        <taxon>Sclerotiniaceae</taxon>
        <taxon>Monilinia</taxon>
    </lineage>
</organism>
<dbReference type="EMBL" id="VICG01000005">
    <property type="protein sequence ID" value="KAA8571859.1"/>
    <property type="molecule type" value="Genomic_DNA"/>
</dbReference>
<name>A0A5M9JUS2_MONFR</name>
<proteinExistence type="predicted"/>
<comment type="caution">
    <text evidence="2">The sequence shown here is derived from an EMBL/GenBank/DDBJ whole genome shotgun (WGS) entry which is preliminary data.</text>
</comment>
<evidence type="ECO:0000313" key="3">
    <source>
        <dbReference type="Proteomes" id="UP000322873"/>
    </source>
</evidence>
<dbReference type="Proteomes" id="UP000322873">
    <property type="component" value="Unassembled WGS sequence"/>
</dbReference>
<dbReference type="AlphaFoldDB" id="A0A5M9JUS2"/>
<protein>
    <submittedName>
        <fullName evidence="2">Uncharacterized protein</fullName>
    </submittedName>
</protein>
<keyword evidence="3" id="KW-1185">Reference proteome</keyword>
<evidence type="ECO:0000256" key="1">
    <source>
        <dbReference type="SAM" id="MobiDB-lite"/>
    </source>
</evidence>
<gene>
    <name evidence="2" type="ORF">EYC84_001816</name>
</gene>